<evidence type="ECO:0000313" key="2">
    <source>
        <dbReference type="Proteomes" id="UP000027073"/>
    </source>
</evidence>
<reference evidence="2" key="1">
    <citation type="journal article" date="2014" name="Proc. Natl. Acad. Sci. U.S.A.">
        <title>Extensive sampling of basidiomycete genomes demonstrates inadequacy of the white-rot/brown-rot paradigm for wood decay fungi.</title>
        <authorList>
            <person name="Riley R."/>
            <person name="Salamov A.A."/>
            <person name="Brown D.W."/>
            <person name="Nagy L.G."/>
            <person name="Floudas D."/>
            <person name="Held B.W."/>
            <person name="Levasseur A."/>
            <person name="Lombard V."/>
            <person name="Morin E."/>
            <person name="Otillar R."/>
            <person name="Lindquist E.A."/>
            <person name="Sun H."/>
            <person name="LaButti K.M."/>
            <person name="Schmutz J."/>
            <person name="Jabbour D."/>
            <person name="Luo H."/>
            <person name="Baker S.E."/>
            <person name="Pisabarro A.G."/>
            <person name="Walton J.D."/>
            <person name="Blanchette R.A."/>
            <person name="Henrissat B."/>
            <person name="Martin F."/>
            <person name="Cullen D."/>
            <person name="Hibbett D.S."/>
            <person name="Grigoriev I.V."/>
        </authorList>
    </citation>
    <scope>NUCLEOTIDE SEQUENCE [LARGE SCALE GENOMIC DNA]</scope>
    <source>
        <strain evidence="2">PC15</strain>
    </source>
</reference>
<proteinExistence type="predicted"/>
<dbReference type="HOGENOM" id="CLU_527973_0_0_1"/>
<dbReference type="Proteomes" id="UP000027073">
    <property type="component" value="Unassembled WGS sequence"/>
</dbReference>
<sequence length="516" mass="57296">MMRNTRRQFWDMPRIRCNVQHRSERSNQISGDCLVRTNSWMQYKARLPRKESSHGTSALHRHECSPSSSTMFFKAHDFTIKDSTFNDIAGDQHITTVTNTYHHSQIVAIPSSQTATPALTSITPIQDAIPLPTSEPFSSFISLVIEIQRALSPIGLLVDEPGLFRPLEDDLLVLIKSAAFLGRTLEILKSTGIASLFGAKTMANRLAMYTIPLQKAELPAINEAEIQTISIDFGPQCNTIELSLSPYATYQIIAASTSKTRRISARIAVVLAKGMVYGYNVHGANASIGPSAKELLMMVLLELRPIATGSARILNQISIPQLRYLKLHWPVYSANVPEIFSQIPLLSTLEIQTRVLLDNSRITQLLVDAVTCLPNLEDINVHFMTSGDDFNAYEHKLHELAEQRSGVISTIGLPPPWSLLSGYVGDENKGRKNGDWNNEDSLQYVEMCAIARTEGGISSVVVEWRPGLGDRPGHILLGFLHVSNHVTKSILWFSSELERIIGNLESVFPRLMAVSL</sequence>
<dbReference type="InParanoid" id="A0A067P9F3"/>
<protein>
    <submittedName>
        <fullName evidence="1">Uncharacterized protein</fullName>
    </submittedName>
</protein>
<organism evidence="1 2">
    <name type="scientific">Pleurotus ostreatus (strain PC15)</name>
    <name type="common">Oyster mushroom</name>
    <dbReference type="NCBI Taxonomy" id="1137138"/>
    <lineage>
        <taxon>Eukaryota</taxon>
        <taxon>Fungi</taxon>
        <taxon>Dikarya</taxon>
        <taxon>Basidiomycota</taxon>
        <taxon>Agaricomycotina</taxon>
        <taxon>Agaricomycetes</taxon>
        <taxon>Agaricomycetidae</taxon>
        <taxon>Agaricales</taxon>
        <taxon>Pleurotineae</taxon>
        <taxon>Pleurotaceae</taxon>
        <taxon>Pleurotus</taxon>
    </lineage>
</organism>
<dbReference type="AlphaFoldDB" id="A0A067P9F3"/>
<accession>A0A067P9F3</accession>
<dbReference type="EMBL" id="KL198004">
    <property type="protein sequence ID" value="KDQ32531.1"/>
    <property type="molecule type" value="Genomic_DNA"/>
</dbReference>
<name>A0A067P9F3_PLEO1</name>
<dbReference type="VEuPathDB" id="FungiDB:PLEOSDRAFT_1080104"/>
<dbReference type="OrthoDB" id="2865113at2759"/>
<evidence type="ECO:0000313" key="1">
    <source>
        <dbReference type="EMBL" id="KDQ32531.1"/>
    </source>
</evidence>
<gene>
    <name evidence="1" type="ORF">PLEOSDRAFT_1080104</name>
</gene>